<gene>
    <name evidence="3" type="ORF">GCM10009757_03980</name>
</gene>
<dbReference type="RefSeq" id="WP_176127769.1">
    <property type="nucleotide sequence ID" value="NZ_BAAANQ010000001.1"/>
</dbReference>
<comment type="caution">
    <text evidence="3">The sequence shown here is derived from an EMBL/GenBank/DDBJ whole genome shotgun (WGS) entry which is preliminary data.</text>
</comment>
<name>A0ABP5G9Z4_9ACTN</name>
<organism evidence="3 4">
    <name type="scientific">Streptomyces cheonanensis</name>
    <dbReference type="NCBI Taxonomy" id="312720"/>
    <lineage>
        <taxon>Bacteria</taxon>
        <taxon>Bacillati</taxon>
        <taxon>Actinomycetota</taxon>
        <taxon>Actinomycetes</taxon>
        <taxon>Kitasatosporales</taxon>
        <taxon>Streptomycetaceae</taxon>
        <taxon>Streptomyces</taxon>
    </lineage>
</organism>
<dbReference type="InterPro" id="IPR007345">
    <property type="entry name" value="Polysacch_pyruvyl_Trfase"/>
</dbReference>
<evidence type="ECO:0000313" key="4">
    <source>
        <dbReference type="Proteomes" id="UP001403094"/>
    </source>
</evidence>
<sequence>MATTGRGGGRTLITGWFSFPDGEATAGDVLALNRVRAVFEDRDLPYDVAWSPGFAPGELALEEAVPEAYTRLVFVCGPLHGPRVAALHRRFAHCRRVAVGTSVIDPHDPAVTGFHRLLPRDGTPAPPRQDLSLRAPSGAAVPVVGVILTDGQHEYGGRRLHAETARTVTAWLAARPCAPVPLETRLDRTDGRLCGTPEQLLSVLERLDAVVTDRLHGLVLALRCRVPPLAVDPVRGGAKVTAQARACGWPALLPGERLDPAGLDHWLDWCLTRGRAALRRAPAPAPDSGDQAPLLPSALDAGPGG</sequence>
<feature type="region of interest" description="Disordered" evidence="1">
    <location>
        <begin position="281"/>
        <end position="305"/>
    </location>
</feature>
<evidence type="ECO:0000259" key="2">
    <source>
        <dbReference type="Pfam" id="PF04230"/>
    </source>
</evidence>
<keyword evidence="3" id="KW-0808">Transferase</keyword>
<protein>
    <submittedName>
        <fullName evidence="3">Polysaccharide pyruvyl transferase family protein</fullName>
    </submittedName>
</protein>
<dbReference type="Proteomes" id="UP001403094">
    <property type="component" value="Unassembled WGS sequence"/>
</dbReference>
<reference evidence="4" key="1">
    <citation type="journal article" date="2019" name="Int. J. Syst. Evol. Microbiol.">
        <title>The Global Catalogue of Microorganisms (GCM) 10K type strain sequencing project: providing services to taxonomists for standard genome sequencing and annotation.</title>
        <authorList>
            <consortium name="The Broad Institute Genomics Platform"/>
            <consortium name="The Broad Institute Genome Sequencing Center for Infectious Disease"/>
            <person name="Wu L."/>
            <person name="Ma J."/>
        </authorList>
    </citation>
    <scope>NUCLEOTIDE SEQUENCE [LARGE SCALE GENOMIC DNA]</scope>
    <source>
        <strain evidence="4">JCM 14549</strain>
    </source>
</reference>
<keyword evidence="4" id="KW-1185">Reference proteome</keyword>
<dbReference type="GO" id="GO:0016740">
    <property type="term" value="F:transferase activity"/>
    <property type="evidence" value="ECO:0007669"/>
    <property type="project" value="UniProtKB-KW"/>
</dbReference>
<evidence type="ECO:0000313" key="3">
    <source>
        <dbReference type="EMBL" id="GAA2041480.1"/>
    </source>
</evidence>
<feature type="domain" description="Polysaccharide pyruvyl transferase" evidence="2">
    <location>
        <begin position="195"/>
        <end position="232"/>
    </location>
</feature>
<dbReference type="EMBL" id="BAAANQ010000001">
    <property type="protein sequence ID" value="GAA2041480.1"/>
    <property type="molecule type" value="Genomic_DNA"/>
</dbReference>
<dbReference type="Pfam" id="PF04230">
    <property type="entry name" value="PS_pyruv_trans"/>
    <property type="match status" value="1"/>
</dbReference>
<proteinExistence type="predicted"/>
<accession>A0ABP5G9Z4</accession>
<evidence type="ECO:0000256" key="1">
    <source>
        <dbReference type="SAM" id="MobiDB-lite"/>
    </source>
</evidence>